<gene>
    <name evidence="1" type="ORF">A2368_02210</name>
</gene>
<dbReference type="Proteomes" id="UP000176682">
    <property type="component" value="Unassembled WGS sequence"/>
</dbReference>
<sequence length="175" mass="20003">MPFYNLIRLTAIRAAELEMFMNEAGWLEVIQAEIAEAPEEMLVLVEKNLASLVDQLYLESGRRHDRSLEDAEYHKLVRQGMFGTRIEVSLLMPVRFAMATRFGWTTAHQLLEKRQSERIAWVAKMSDRAKMAVQEELNQLSTAVGAEVDEMLAQVAMLRETAKLYDDVAGLLMKI</sequence>
<dbReference type="AlphaFoldDB" id="A0A1F5FIE6"/>
<reference evidence="1 2" key="1">
    <citation type="journal article" date="2016" name="Nat. Commun.">
        <title>Thousands of microbial genomes shed light on interconnected biogeochemical processes in an aquifer system.</title>
        <authorList>
            <person name="Anantharaman K."/>
            <person name="Brown C.T."/>
            <person name="Hug L.A."/>
            <person name="Sharon I."/>
            <person name="Castelle C.J."/>
            <person name="Probst A.J."/>
            <person name="Thomas B.C."/>
            <person name="Singh A."/>
            <person name="Wilkins M.J."/>
            <person name="Karaoz U."/>
            <person name="Brodie E.L."/>
            <person name="Williams K.H."/>
            <person name="Hubbard S.S."/>
            <person name="Banfield J.F."/>
        </authorList>
    </citation>
    <scope>NUCLEOTIDE SEQUENCE [LARGE SCALE GENOMIC DNA]</scope>
</reference>
<organism evidence="1 2">
    <name type="scientific">Candidatus Collierbacteria bacterium RIFOXYB1_FULL_49_13</name>
    <dbReference type="NCBI Taxonomy" id="1817728"/>
    <lineage>
        <taxon>Bacteria</taxon>
        <taxon>Candidatus Collieribacteriota</taxon>
    </lineage>
</organism>
<evidence type="ECO:0000313" key="1">
    <source>
        <dbReference type="EMBL" id="OGD79418.1"/>
    </source>
</evidence>
<accession>A0A1F5FIE6</accession>
<dbReference type="EMBL" id="MFAM01000021">
    <property type="protein sequence ID" value="OGD79418.1"/>
    <property type="molecule type" value="Genomic_DNA"/>
</dbReference>
<evidence type="ECO:0000313" key="2">
    <source>
        <dbReference type="Proteomes" id="UP000176682"/>
    </source>
</evidence>
<proteinExistence type="predicted"/>
<comment type="caution">
    <text evidence="1">The sequence shown here is derived from an EMBL/GenBank/DDBJ whole genome shotgun (WGS) entry which is preliminary data.</text>
</comment>
<protein>
    <submittedName>
        <fullName evidence="1">Uncharacterized protein</fullName>
    </submittedName>
</protein>
<name>A0A1F5FIE6_9BACT</name>